<keyword evidence="5 6" id="KW-0472">Membrane</keyword>
<keyword evidence="4 6" id="KW-1133">Transmembrane helix</keyword>
<evidence type="ECO:0000313" key="9">
    <source>
        <dbReference type="Proteomes" id="UP001172155"/>
    </source>
</evidence>
<dbReference type="InterPro" id="IPR039163">
    <property type="entry name" value="EMC7"/>
</dbReference>
<evidence type="ECO:0000256" key="6">
    <source>
        <dbReference type="SAM" id="Phobius"/>
    </source>
</evidence>
<evidence type="ECO:0000256" key="5">
    <source>
        <dbReference type="ARBA" id="ARBA00023136"/>
    </source>
</evidence>
<feature type="domain" description="ER membrane protein complex subunit 7 beta-sandwich" evidence="7">
    <location>
        <begin position="16"/>
        <end position="138"/>
    </location>
</feature>
<comment type="caution">
    <text evidence="8">The sequence shown here is derived from an EMBL/GenBank/DDBJ whole genome shotgun (WGS) entry which is preliminary data.</text>
</comment>
<dbReference type="PANTHER" id="PTHR13605">
    <property type="entry name" value="ER MEMBRANE PROTEIN COMPLEX SUBUNIT 7"/>
    <property type="match status" value="1"/>
</dbReference>
<dbReference type="Pfam" id="PF09430">
    <property type="entry name" value="EMC7_beta-sandw"/>
    <property type="match status" value="1"/>
</dbReference>
<comment type="subcellular location">
    <subcellularLocation>
        <location evidence="1">Membrane</location>
        <topology evidence="1">Single-pass membrane protein</topology>
    </subcellularLocation>
</comment>
<dbReference type="GO" id="GO:0072546">
    <property type="term" value="C:EMC complex"/>
    <property type="evidence" value="ECO:0007669"/>
    <property type="project" value="TreeGrafter"/>
</dbReference>
<dbReference type="EMBL" id="JAUKUD010000006">
    <property type="protein sequence ID" value="KAK0740231.1"/>
    <property type="molecule type" value="Genomic_DNA"/>
</dbReference>
<name>A0AA40EJ14_9PEZI</name>
<dbReference type="PANTHER" id="PTHR13605:SF4">
    <property type="entry name" value="ER MEMBRANE PROTEIN COMPLEX SUBUNIT 7"/>
    <property type="match status" value="1"/>
</dbReference>
<evidence type="ECO:0000313" key="8">
    <source>
        <dbReference type="EMBL" id="KAK0740231.1"/>
    </source>
</evidence>
<evidence type="ECO:0000256" key="2">
    <source>
        <dbReference type="ARBA" id="ARBA00022692"/>
    </source>
</evidence>
<keyword evidence="3" id="KW-0732">Signal</keyword>
<dbReference type="InterPro" id="IPR019008">
    <property type="entry name" value="Beta_sandwich_EMC7"/>
</dbReference>
<reference evidence="8" key="1">
    <citation type="submission" date="2023-06" db="EMBL/GenBank/DDBJ databases">
        <title>Genome-scale phylogeny and comparative genomics of the fungal order Sordariales.</title>
        <authorList>
            <consortium name="Lawrence Berkeley National Laboratory"/>
            <person name="Hensen N."/>
            <person name="Bonometti L."/>
            <person name="Westerberg I."/>
            <person name="Brannstrom I.O."/>
            <person name="Guillou S."/>
            <person name="Cros-Aarteil S."/>
            <person name="Calhoun S."/>
            <person name="Haridas S."/>
            <person name="Kuo A."/>
            <person name="Mondo S."/>
            <person name="Pangilinan J."/>
            <person name="Riley R."/>
            <person name="LaButti K."/>
            <person name="Andreopoulos B."/>
            <person name="Lipzen A."/>
            <person name="Chen C."/>
            <person name="Yanf M."/>
            <person name="Daum C."/>
            <person name="Ng V."/>
            <person name="Clum A."/>
            <person name="Steindorff A."/>
            <person name="Ohm R."/>
            <person name="Martin F."/>
            <person name="Silar P."/>
            <person name="Natvig D."/>
            <person name="Lalanne C."/>
            <person name="Gautier V."/>
            <person name="Ament-velasquez S.L."/>
            <person name="Kruys A."/>
            <person name="Hutchinson M.I."/>
            <person name="Powell A.J."/>
            <person name="Barry K."/>
            <person name="Miller A.N."/>
            <person name="Grigoriev I.V."/>
            <person name="Debuchy R."/>
            <person name="Gladieux P."/>
            <person name="Thoren M.H."/>
            <person name="Johannesson H."/>
        </authorList>
    </citation>
    <scope>NUCLEOTIDE SEQUENCE</scope>
    <source>
        <strain evidence="8">SMH3187-1</strain>
    </source>
</reference>
<evidence type="ECO:0000256" key="3">
    <source>
        <dbReference type="ARBA" id="ARBA00022729"/>
    </source>
</evidence>
<organism evidence="8 9">
    <name type="scientific">Schizothecium vesticola</name>
    <dbReference type="NCBI Taxonomy" id="314040"/>
    <lineage>
        <taxon>Eukaryota</taxon>
        <taxon>Fungi</taxon>
        <taxon>Dikarya</taxon>
        <taxon>Ascomycota</taxon>
        <taxon>Pezizomycotina</taxon>
        <taxon>Sordariomycetes</taxon>
        <taxon>Sordariomycetidae</taxon>
        <taxon>Sordariales</taxon>
        <taxon>Schizotheciaceae</taxon>
        <taxon>Schizothecium</taxon>
    </lineage>
</organism>
<evidence type="ECO:0000256" key="1">
    <source>
        <dbReference type="ARBA" id="ARBA00004167"/>
    </source>
</evidence>
<dbReference type="Proteomes" id="UP001172155">
    <property type="component" value="Unassembled WGS sequence"/>
</dbReference>
<accession>A0AA40EJ14</accession>
<evidence type="ECO:0000256" key="4">
    <source>
        <dbReference type="ARBA" id="ARBA00022989"/>
    </source>
</evidence>
<feature type="non-terminal residue" evidence="8">
    <location>
        <position position="1"/>
    </location>
</feature>
<proteinExistence type="predicted"/>
<sequence length="209" mass="21898">TTTLTLSLPPSLALPNPNALPPSTRASLSSLGVLLTAPLSTHNTFIFRNVTAGSYLADIACATHAFAPLRVDVDLVDGAGVVKAWETYRGNEWGNRGEGVPLTGDGVLEVRVLGGKGYFSERSKFNAFAILRSPMILLGLFSLAIMFGMPYLVDNMDPEMRAEWEERQKSNPINSIMGAASGGAAGGGTGSFDMASFLAGSAGKKEEGG</sequence>
<keyword evidence="9" id="KW-1185">Reference proteome</keyword>
<feature type="transmembrane region" description="Helical" evidence="6">
    <location>
        <begin position="129"/>
        <end position="153"/>
    </location>
</feature>
<keyword evidence="2 6" id="KW-0812">Transmembrane</keyword>
<protein>
    <recommendedName>
        <fullName evidence="7">ER membrane protein complex subunit 7 beta-sandwich domain-containing protein</fullName>
    </recommendedName>
</protein>
<gene>
    <name evidence="8" type="ORF">B0T18DRAFT_290398</name>
</gene>
<evidence type="ECO:0000259" key="7">
    <source>
        <dbReference type="Pfam" id="PF09430"/>
    </source>
</evidence>
<feature type="non-terminal residue" evidence="8">
    <location>
        <position position="209"/>
    </location>
</feature>
<dbReference type="AlphaFoldDB" id="A0AA40EJ14"/>